<dbReference type="AlphaFoldDB" id="A0A0F7TED9"/>
<dbReference type="GO" id="GO:0046952">
    <property type="term" value="P:ketone body catabolic process"/>
    <property type="evidence" value="ECO:0007669"/>
    <property type="project" value="InterPro"/>
</dbReference>
<dbReference type="EMBL" id="CDHK01000001">
    <property type="protein sequence ID" value="CEJ54187.1"/>
    <property type="molecule type" value="Genomic_DNA"/>
</dbReference>
<sequence length="507" mass="54339">MSRSFPAVSVFRPVWRRNFSASTSKRAIDKRASSAADAIKNMKGPATVLVGGFGFSGVPNTLINAVRDRPDIKDLTVVSNNAGMPGAGLGQLLESKQITKMIASFIGENKVFEKMYLTGDLALELTPQGTIAEKCAAGAAGVPAFYTPAAFGTIVQTGELPVRYNKDGSVAEKSKPKETRVFNGKEYLLEESIFGDYALVKAHKADKLGNCQFRKAMNNFNEAMGKNAKFTIVEADEIVEVGEIDPENIHLQGVYVDAVIKSTEKTQIEKVTYAKDPSEMLAAGSSDATARRERIVKRAAKEFKDGMYVNLGIGIPLIAPSYLPEGVEVVLQAENGILGLGGYPQPGQEDPDLINPGKETVTLGRGASLFGSHESFGMIRAGKIDLTMLGALQVSQYGDLANFMLPGKVKGIGGAMDLVANPEKTKVVVTMEHTDKKGNPKILADCTFPLTGPRCVSTIITDLAVFDVSTTEGLTLIEHAEGVTVEEIRSKTAAPFKVAEDLKPMQL</sequence>
<dbReference type="PANTHER" id="PTHR13707:SF58">
    <property type="entry name" value="SUCCINYL-COA:3-KETOACID-COENZYME A TRANSFERASE"/>
    <property type="match status" value="1"/>
</dbReference>
<dbReference type="InterPro" id="IPR037171">
    <property type="entry name" value="NagB/RpiA_transferase-like"/>
</dbReference>
<dbReference type="GO" id="GO:0008260">
    <property type="term" value="F:succinyl-CoA:3-oxo-acid CoA-transferase activity"/>
    <property type="evidence" value="ECO:0007669"/>
    <property type="project" value="UniProtKB-EC"/>
</dbReference>
<dbReference type="SMART" id="SM00882">
    <property type="entry name" value="CoA_trans"/>
    <property type="match status" value="2"/>
</dbReference>
<evidence type="ECO:0000256" key="2">
    <source>
        <dbReference type="ARBA" id="ARBA00022679"/>
    </source>
</evidence>
<comment type="catalytic activity">
    <reaction evidence="3">
        <text>a 3-oxo acid + succinyl-CoA = a 3-oxoacyl-CoA + succinate</text>
        <dbReference type="Rhea" id="RHEA:24564"/>
        <dbReference type="ChEBI" id="CHEBI:30031"/>
        <dbReference type="ChEBI" id="CHEBI:35973"/>
        <dbReference type="ChEBI" id="CHEBI:57292"/>
        <dbReference type="ChEBI" id="CHEBI:90726"/>
        <dbReference type="EC" id="2.8.3.5"/>
    </reaction>
</comment>
<dbReference type="Pfam" id="PF01144">
    <property type="entry name" value="CoA_trans"/>
    <property type="match status" value="2"/>
</dbReference>
<keyword evidence="3" id="KW-0496">Mitochondrion</keyword>
<evidence type="ECO:0000256" key="1">
    <source>
        <dbReference type="ARBA" id="ARBA00007154"/>
    </source>
</evidence>
<comment type="similarity">
    <text evidence="1 3">Belongs to the 3-oxoacid CoA-transferase family.</text>
</comment>
<dbReference type="Proteomes" id="UP000042958">
    <property type="component" value="Unassembled WGS sequence"/>
</dbReference>
<dbReference type="InterPro" id="IPR012792">
    <property type="entry name" value="3-oxoacid_CoA-transf_A"/>
</dbReference>
<keyword evidence="2 3" id="KW-0808">Transferase</keyword>
<dbReference type="Gene3D" id="3.40.1080.10">
    <property type="entry name" value="Glutaconate Coenzyme A-transferase"/>
    <property type="match status" value="2"/>
</dbReference>
<dbReference type="InterPro" id="IPR014388">
    <property type="entry name" value="3-oxoacid_CoA-transferase"/>
</dbReference>
<proteinExistence type="inferred from homology"/>
<name>A0A0F7TED9_PENBI</name>
<reference evidence="6" key="1">
    <citation type="journal article" date="2015" name="Genome Announc.">
        <title>Draft genome sequence of the fungus Penicillium brasilianum MG11.</title>
        <authorList>
            <person name="Horn F."/>
            <person name="Linde J."/>
            <person name="Mattern D.J."/>
            <person name="Walther G."/>
            <person name="Guthke R."/>
            <person name="Brakhage A.A."/>
            <person name="Valiante V."/>
        </authorList>
    </citation>
    <scope>NUCLEOTIDE SEQUENCE [LARGE SCALE GENOMIC DNA]</scope>
    <source>
        <strain evidence="6">MG11</strain>
    </source>
</reference>
<comment type="pathway">
    <text evidence="3">Ketone metabolism; succinyl-CoA degradation; acetoacetyl-CoA from succinyl-CoA: step 1/1.</text>
</comment>
<dbReference type="InterPro" id="IPR012791">
    <property type="entry name" value="3-oxoacid_CoA-transf_B"/>
</dbReference>
<dbReference type="OrthoDB" id="1933379at2759"/>
<evidence type="ECO:0000256" key="4">
    <source>
        <dbReference type="PIRSR" id="PIRSR000858-1"/>
    </source>
</evidence>
<feature type="active site" description="5-glutamyl coenzyme A thioester intermediate" evidence="4">
    <location>
        <position position="334"/>
    </location>
</feature>
<dbReference type="PANTHER" id="PTHR13707">
    <property type="entry name" value="KETOACID-COENZYME A TRANSFERASE"/>
    <property type="match status" value="1"/>
</dbReference>
<evidence type="ECO:0000313" key="6">
    <source>
        <dbReference type="Proteomes" id="UP000042958"/>
    </source>
</evidence>
<protein>
    <recommendedName>
        <fullName evidence="3">Succinyl-CoA:3-ketoacid-coenzyme A transferase</fullName>
        <ecNumber evidence="3">2.8.3.5</ecNumber>
    </recommendedName>
</protein>
<evidence type="ECO:0000313" key="5">
    <source>
        <dbReference type="EMBL" id="CEJ54187.1"/>
    </source>
</evidence>
<dbReference type="InterPro" id="IPR004165">
    <property type="entry name" value="CoA_trans_fam_I"/>
</dbReference>
<gene>
    <name evidence="5" type="ORF">PMG11_00508</name>
</gene>
<comment type="function">
    <text evidence="3">Key enzyme for ketone body catabolism. Transfers the CoA moiety from succinate to acetoacetate. Formation of the enzyme-CoA intermediate proceeds via an unstable anhydride species formed between the carboxylate groups of the enzyme and substrate.</text>
</comment>
<dbReference type="UniPathway" id="UPA00929">
    <property type="reaction ID" value="UER00894"/>
</dbReference>
<organism evidence="5 6">
    <name type="scientific">Penicillium brasilianum</name>
    <dbReference type="NCBI Taxonomy" id="104259"/>
    <lineage>
        <taxon>Eukaryota</taxon>
        <taxon>Fungi</taxon>
        <taxon>Dikarya</taxon>
        <taxon>Ascomycota</taxon>
        <taxon>Pezizomycotina</taxon>
        <taxon>Eurotiomycetes</taxon>
        <taxon>Eurotiomycetidae</taxon>
        <taxon>Eurotiales</taxon>
        <taxon>Aspergillaceae</taxon>
        <taxon>Penicillium</taxon>
    </lineage>
</organism>
<dbReference type="PIRSF" id="PIRSF000858">
    <property type="entry name" value="SCOT-t"/>
    <property type="match status" value="1"/>
</dbReference>
<dbReference type="EC" id="2.8.3.5" evidence="3"/>
<dbReference type="NCBIfam" id="TIGR02429">
    <property type="entry name" value="pcaI_scoA_fam"/>
    <property type="match status" value="1"/>
</dbReference>
<dbReference type="SUPFAM" id="SSF100950">
    <property type="entry name" value="NagB/RpiA/CoA transferase-like"/>
    <property type="match status" value="2"/>
</dbReference>
<dbReference type="NCBIfam" id="TIGR02428">
    <property type="entry name" value="pcaJ_scoB_fam"/>
    <property type="match status" value="1"/>
</dbReference>
<evidence type="ECO:0000256" key="3">
    <source>
        <dbReference type="PIRNR" id="PIRNR000858"/>
    </source>
</evidence>
<dbReference type="STRING" id="104259.A0A0F7TED9"/>
<accession>A0A0F7TED9</accession>
<keyword evidence="6" id="KW-1185">Reference proteome</keyword>